<reference evidence="2 3" key="1">
    <citation type="submission" date="2023-01" db="EMBL/GenBank/DDBJ databases">
        <title>Analysis of 21 Apiospora genomes using comparative genomics revels a genus with tremendous synthesis potential of carbohydrate active enzymes and secondary metabolites.</title>
        <authorList>
            <person name="Sorensen T."/>
        </authorList>
    </citation>
    <scope>NUCLEOTIDE SEQUENCE [LARGE SCALE GENOMIC DNA]</scope>
    <source>
        <strain evidence="2 3">CBS 135458</strain>
    </source>
</reference>
<dbReference type="EMBL" id="JAQQWL010000003">
    <property type="protein sequence ID" value="KAK8079176.1"/>
    <property type="molecule type" value="Genomic_DNA"/>
</dbReference>
<name>A0ABR1W9J2_9PEZI</name>
<dbReference type="RefSeq" id="XP_066720247.1">
    <property type="nucleotide sequence ID" value="XM_066854392.1"/>
</dbReference>
<feature type="compositionally biased region" description="Low complexity" evidence="1">
    <location>
        <begin position="1"/>
        <end position="10"/>
    </location>
</feature>
<keyword evidence="3" id="KW-1185">Reference proteome</keyword>
<evidence type="ECO:0000313" key="2">
    <source>
        <dbReference type="EMBL" id="KAK8079176.1"/>
    </source>
</evidence>
<dbReference type="Proteomes" id="UP001480595">
    <property type="component" value="Unassembled WGS sequence"/>
</dbReference>
<feature type="region of interest" description="Disordered" evidence="1">
    <location>
        <begin position="1"/>
        <end position="36"/>
    </location>
</feature>
<dbReference type="GeneID" id="92087455"/>
<organism evidence="2 3">
    <name type="scientific">Apiospora phragmitis</name>
    <dbReference type="NCBI Taxonomy" id="2905665"/>
    <lineage>
        <taxon>Eukaryota</taxon>
        <taxon>Fungi</taxon>
        <taxon>Dikarya</taxon>
        <taxon>Ascomycota</taxon>
        <taxon>Pezizomycotina</taxon>
        <taxon>Sordariomycetes</taxon>
        <taxon>Xylariomycetidae</taxon>
        <taxon>Amphisphaeriales</taxon>
        <taxon>Apiosporaceae</taxon>
        <taxon>Apiospora</taxon>
    </lineage>
</organism>
<proteinExistence type="predicted"/>
<evidence type="ECO:0000256" key="1">
    <source>
        <dbReference type="SAM" id="MobiDB-lite"/>
    </source>
</evidence>
<sequence>MTSQSSKSRLPSPPRDPSGGGRSSNRRRRGHDTAEGSCQCVSLMLSTLESMGSPEGSAGGEAYNTTGGAAATSLDDVLGSLARGMNVVEQVLRCGRCNAGSENRMLLATIAQQLSTTATSLATGLPPHQDRAYESVKGIDWWRNRRVSSSTQGGGPHRQT</sequence>
<gene>
    <name evidence="2" type="ORF">PG994_002983</name>
</gene>
<protein>
    <submittedName>
        <fullName evidence="2">Uncharacterized protein</fullName>
    </submittedName>
</protein>
<accession>A0ABR1W9J2</accession>
<comment type="caution">
    <text evidence="2">The sequence shown here is derived from an EMBL/GenBank/DDBJ whole genome shotgun (WGS) entry which is preliminary data.</text>
</comment>
<evidence type="ECO:0000313" key="3">
    <source>
        <dbReference type="Proteomes" id="UP001480595"/>
    </source>
</evidence>